<reference evidence="1" key="1">
    <citation type="journal article" date="2020" name="Stud. Mycol.">
        <title>101 Dothideomycetes genomes: a test case for predicting lifestyles and emergence of pathogens.</title>
        <authorList>
            <person name="Haridas S."/>
            <person name="Albert R."/>
            <person name="Binder M."/>
            <person name="Bloem J."/>
            <person name="Labutti K."/>
            <person name="Salamov A."/>
            <person name="Andreopoulos B."/>
            <person name="Baker S."/>
            <person name="Barry K."/>
            <person name="Bills G."/>
            <person name="Bluhm B."/>
            <person name="Cannon C."/>
            <person name="Castanera R."/>
            <person name="Culley D."/>
            <person name="Daum C."/>
            <person name="Ezra D."/>
            <person name="Gonzalez J."/>
            <person name="Henrissat B."/>
            <person name="Kuo A."/>
            <person name="Liang C."/>
            <person name="Lipzen A."/>
            <person name="Lutzoni F."/>
            <person name="Magnuson J."/>
            <person name="Mondo S."/>
            <person name="Nolan M."/>
            <person name="Ohm R."/>
            <person name="Pangilinan J."/>
            <person name="Park H.-J."/>
            <person name="Ramirez L."/>
            <person name="Alfaro M."/>
            <person name="Sun H."/>
            <person name="Tritt A."/>
            <person name="Yoshinaga Y."/>
            <person name="Zwiers L.-H."/>
            <person name="Turgeon B."/>
            <person name="Goodwin S."/>
            <person name="Spatafora J."/>
            <person name="Crous P."/>
            <person name="Grigoriev I."/>
        </authorList>
    </citation>
    <scope>NUCLEOTIDE SEQUENCE</scope>
    <source>
        <strain evidence="1">CBS 101060</strain>
    </source>
</reference>
<accession>A0A9P4VK30</accession>
<dbReference type="Proteomes" id="UP000799429">
    <property type="component" value="Unassembled WGS sequence"/>
</dbReference>
<dbReference type="AlphaFoldDB" id="A0A9P4VK30"/>
<comment type="caution">
    <text evidence="1">The sequence shown here is derived from an EMBL/GenBank/DDBJ whole genome shotgun (WGS) entry which is preliminary data.</text>
</comment>
<protein>
    <submittedName>
        <fullName evidence="1">Uncharacterized protein</fullName>
    </submittedName>
</protein>
<proteinExistence type="predicted"/>
<keyword evidence="2" id="KW-1185">Reference proteome</keyword>
<name>A0A9P4VK30_9PEZI</name>
<feature type="non-terminal residue" evidence="1">
    <location>
        <position position="54"/>
    </location>
</feature>
<evidence type="ECO:0000313" key="2">
    <source>
        <dbReference type="Proteomes" id="UP000799429"/>
    </source>
</evidence>
<dbReference type="EMBL" id="MU006106">
    <property type="protein sequence ID" value="KAF2835931.1"/>
    <property type="molecule type" value="Genomic_DNA"/>
</dbReference>
<evidence type="ECO:0000313" key="1">
    <source>
        <dbReference type="EMBL" id="KAF2835931.1"/>
    </source>
</evidence>
<gene>
    <name evidence="1" type="ORF">M501DRAFT_961489</name>
</gene>
<sequence>MIKTLHLITVSSVLLYMDLGLISSAISLSLSFASRFMNLCSQSKDYPFFLAINS</sequence>
<organism evidence="1 2">
    <name type="scientific">Patellaria atrata CBS 101060</name>
    <dbReference type="NCBI Taxonomy" id="1346257"/>
    <lineage>
        <taxon>Eukaryota</taxon>
        <taxon>Fungi</taxon>
        <taxon>Dikarya</taxon>
        <taxon>Ascomycota</taxon>
        <taxon>Pezizomycotina</taxon>
        <taxon>Dothideomycetes</taxon>
        <taxon>Dothideomycetes incertae sedis</taxon>
        <taxon>Patellariales</taxon>
        <taxon>Patellariaceae</taxon>
        <taxon>Patellaria</taxon>
    </lineage>
</organism>